<keyword evidence="3 5" id="KW-1133">Transmembrane helix</keyword>
<evidence type="ECO:0000313" key="8">
    <source>
        <dbReference type="Proteomes" id="UP000635565"/>
    </source>
</evidence>
<comment type="caution">
    <text evidence="7">The sequence shown here is derived from an EMBL/GenBank/DDBJ whole genome shotgun (WGS) entry which is preliminary data.</text>
</comment>
<keyword evidence="4 5" id="KW-0472">Membrane</keyword>
<dbReference type="PRINTS" id="PR00164">
    <property type="entry name" value="ABC2TRNSPORT"/>
</dbReference>
<gene>
    <name evidence="7" type="ORF">KSZ_14130</name>
</gene>
<dbReference type="PANTHER" id="PTHR43229">
    <property type="entry name" value="NODULATION PROTEIN J"/>
    <property type="match status" value="1"/>
</dbReference>
<organism evidence="7 8">
    <name type="scientific">Dictyobacter formicarum</name>
    <dbReference type="NCBI Taxonomy" id="2778368"/>
    <lineage>
        <taxon>Bacteria</taxon>
        <taxon>Bacillati</taxon>
        <taxon>Chloroflexota</taxon>
        <taxon>Ktedonobacteria</taxon>
        <taxon>Ktedonobacterales</taxon>
        <taxon>Dictyobacteraceae</taxon>
        <taxon>Dictyobacter</taxon>
    </lineage>
</organism>
<evidence type="ECO:0000259" key="6">
    <source>
        <dbReference type="PROSITE" id="PS51012"/>
    </source>
</evidence>
<evidence type="ECO:0000256" key="3">
    <source>
        <dbReference type="ARBA" id="ARBA00022989"/>
    </source>
</evidence>
<sequence length="269" mass="30110">MNRMINMLEINRSINAVLTIAYRDILRFLRDPARLFGTIIFPILFVGVLGSGFQNGYGNSIGYDVLQFIFTGVLAQTVFLSTSAGIVSLIEDRENNFSQEIFISPISRYTIVFGKIFGESLVAMTQAVVVLIFGLVIGLPLTPLMFFALLLTSLIICLFGGSFGLIMLSLFGSQRAANQIMPFLIFPQFFLAGIFSPINHLPWYLDIISRIAPLRYAADLMRSVYFLGTPAYSKIVLINPILNFIVIVILFTLFLIFGTIVFVRSERNK</sequence>
<dbReference type="PANTHER" id="PTHR43229:SF2">
    <property type="entry name" value="NODULATION PROTEIN J"/>
    <property type="match status" value="1"/>
</dbReference>
<feature type="transmembrane region" description="Helical" evidence="5">
    <location>
        <begin position="111"/>
        <end position="138"/>
    </location>
</feature>
<dbReference type="Proteomes" id="UP000635565">
    <property type="component" value="Unassembled WGS sequence"/>
</dbReference>
<evidence type="ECO:0000256" key="5">
    <source>
        <dbReference type="RuleBase" id="RU361157"/>
    </source>
</evidence>
<evidence type="ECO:0000256" key="2">
    <source>
        <dbReference type="ARBA" id="ARBA00022692"/>
    </source>
</evidence>
<feature type="transmembrane region" description="Helical" evidence="5">
    <location>
        <begin position="65"/>
        <end position="90"/>
    </location>
</feature>
<evidence type="ECO:0000256" key="4">
    <source>
        <dbReference type="ARBA" id="ARBA00023136"/>
    </source>
</evidence>
<name>A0ABQ3VBY1_9CHLR</name>
<comment type="similarity">
    <text evidence="5">Belongs to the ABC-2 integral membrane protein family.</text>
</comment>
<feature type="transmembrane region" description="Helical" evidence="5">
    <location>
        <begin position="144"/>
        <end position="168"/>
    </location>
</feature>
<reference evidence="7 8" key="1">
    <citation type="journal article" date="2021" name="Int. J. Syst. Evol. Microbiol.">
        <title>Reticulibacter mediterranei gen. nov., sp. nov., within the new family Reticulibacteraceae fam. nov., and Ktedonospora formicarum gen. nov., sp. nov., Ktedonobacter robiniae sp. nov., Dictyobacter formicarum sp. nov. and Dictyobacter arantiisoli sp. nov., belonging to the class Ktedonobacteria.</title>
        <authorList>
            <person name="Yabe S."/>
            <person name="Zheng Y."/>
            <person name="Wang C.M."/>
            <person name="Sakai Y."/>
            <person name="Abe K."/>
            <person name="Yokota A."/>
            <person name="Donadio S."/>
            <person name="Cavaletti L."/>
            <person name="Monciardini P."/>
        </authorList>
    </citation>
    <scope>NUCLEOTIDE SEQUENCE [LARGE SCALE GENOMIC DNA]</scope>
    <source>
        <strain evidence="7 8">SOSP1-9</strain>
    </source>
</reference>
<dbReference type="InterPro" id="IPR047817">
    <property type="entry name" value="ABC2_TM_bact-type"/>
</dbReference>
<dbReference type="PROSITE" id="PS51012">
    <property type="entry name" value="ABC_TM2"/>
    <property type="match status" value="1"/>
</dbReference>
<feature type="transmembrane region" description="Helical" evidence="5">
    <location>
        <begin position="180"/>
        <end position="198"/>
    </location>
</feature>
<keyword evidence="8" id="KW-1185">Reference proteome</keyword>
<keyword evidence="5" id="KW-0813">Transport</keyword>
<evidence type="ECO:0000256" key="1">
    <source>
        <dbReference type="ARBA" id="ARBA00004141"/>
    </source>
</evidence>
<dbReference type="InterPro" id="IPR051784">
    <property type="entry name" value="Nod_factor_ABC_transporter"/>
</dbReference>
<feature type="transmembrane region" description="Helical" evidence="5">
    <location>
        <begin position="241"/>
        <end position="263"/>
    </location>
</feature>
<dbReference type="InterPro" id="IPR000412">
    <property type="entry name" value="ABC_2_transport"/>
</dbReference>
<dbReference type="Pfam" id="PF01061">
    <property type="entry name" value="ABC2_membrane"/>
    <property type="match status" value="1"/>
</dbReference>
<protein>
    <recommendedName>
        <fullName evidence="5">Transport permease protein</fullName>
    </recommendedName>
</protein>
<keyword evidence="2 5" id="KW-0812">Transmembrane</keyword>
<feature type="transmembrane region" description="Helical" evidence="5">
    <location>
        <begin position="33"/>
        <end position="53"/>
    </location>
</feature>
<dbReference type="EMBL" id="BNJJ01000003">
    <property type="protein sequence ID" value="GHO83407.1"/>
    <property type="molecule type" value="Genomic_DNA"/>
</dbReference>
<keyword evidence="5" id="KW-1003">Cell membrane</keyword>
<dbReference type="InterPro" id="IPR013525">
    <property type="entry name" value="ABC2_TM"/>
</dbReference>
<evidence type="ECO:0000313" key="7">
    <source>
        <dbReference type="EMBL" id="GHO83407.1"/>
    </source>
</evidence>
<dbReference type="PIRSF" id="PIRSF006648">
    <property type="entry name" value="DrrB"/>
    <property type="match status" value="1"/>
</dbReference>
<comment type="subcellular location">
    <subcellularLocation>
        <location evidence="5">Cell membrane</location>
        <topology evidence="5">Multi-pass membrane protein</topology>
    </subcellularLocation>
    <subcellularLocation>
        <location evidence="1">Membrane</location>
        <topology evidence="1">Multi-pass membrane protein</topology>
    </subcellularLocation>
</comment>
<feature type="domain" description="ABC transmembrane type-2" evidence="6">
    <location>
        <begin position="33"/>
        <end position="265"/>
    </location>
</feature>
<accession>A0ABQ3VBY1</accession>
<proteinExistence type="inferred from homology"/>